<dbReference type="EMBL" id="VOIH02000004">
    <property type="protein sequence ID" value="KAF3448767.1"/>
    <property type="molecule type" value="Genomic_DNA"/>
</dbReference>
<sequence length="655" mass="73841">MSTEAQRVVVIQDASKDVSCGAIRGVLQSSSLKMGDELTLLAVLHQVNNPSTLAGKLLGYKIKVDSNSMFGANQKIIEEELLKKEMEYHDNEDIVEVSQQCEREQIQFHIEVIPGSSPKLDALEHARRLKATWVILDREMKKHNKYFMDKLSCGISKVKRDNSIEILREPIAIESSKIPRERSSKHHIKYDEMIPGSPEKKHSPKKDTRNFELEEYTATMKRVMGRENQDRGSKEVYNAGNPDEQIQHSTWMGGSQPDEFENSICSKCQNRRPRIGWIKDFTYAELQAATDNFSDNNFLSEGGFGSVYSGELNGLKIAVKQHKNASFQGEKEFKAEVHVLSKARHKNLVMLLGSCSERSHRLLVYEYVCNRSLDQHLSEHTRKPLRWEMRMKIAFGAAKGLQYLHQNNIIHRDMRPNNILVTHDYESMLGDFGLARTHEDTDHSSETGVVGTLGYLAPEYAESGRVSAKTDVYAYGIILLQLITGLRPSDKFLEEKSLVGWARPKLKEKNYPDLIDPRIIDSHDVHQLFWMVRVAEKCLSKDPHKRVSMDKVVSALQYLMEANTTCHIDDFSPANSDSACSVPGSSETQGEEANTESIETTLKRSSSIGETSGGLSLSPSTQCTSSGRSSTDTVSRQSSLDSIKDDDFDKKDVTD</sequence>
<name>A0A8K0HA63_9ROSA</name>
<evidence type="ECO:0000313" key="7">
    <source>
        <dbReference type="Proteomes" id="UP000796880"/>
    </source>
</evidence>
<dbReference type="PROSITE" id="PS00109">
    <property type="entry name" value="PROTEIN_KINASE_TYR"/>
    <property type="match status" value="1"/>
</dbReference>
<keyword evidence="3" id="KW-0067">ATP-binding</keyword>
<dbReference type="SUPFAM" id="SSF56112">
    <property type="entry name" value="Protein kinase-like (PK-like)"/>
    <property type="match status" value="1"/>
</dbReference>
<protein>
    <recommendedName>
        <fullName evidence="5">Protein kinase domain-containing protein</fullName>
    </recommendedName>
</protein>
<dbReference type="PANTHER" id="PTHR47989">
    <property type="entry name" value="OS01G0750732 PROTEIN"/>
    <property type="match status" value="1"/>
</dbReference>
<evidence type="ECO:0000256" key="4">
    <source>
        <dbReference type="SAM" id="MobiDB-lite"/>
    </source>
</evidence>
<dbReference type="InterPro" id="IPR001245">
    <property type="entry name" value="Ser-Thr/Tyr_kinase_cat_dom"/>
</dbReference>
<dbReference type="GO" id="GO:0004674">
    <property type="term" value="F:protein serine/threonine kinase activity"/>
    <property type="evidence" value="ECO:0007669"/>
    <property type="project" value="UniProtKB-KW"/>
</dbReference>
<feature type="compositionally biased region" description="Polar residues" evidence="4">
    <location>
        <begin position="595"/>
        <end position="637"/>
    </location>
</feature>
<evidence type="ECO:0000256" key="1">
    <source>
        <dbReference type="ARBA" id="ARBA00022527"/>
    </source>
</evidence>
<comment type="caution">
    <text evidence="6">The sequence shown here is derived from an EMBL/GenBank/DDBJ whole genome shotgun (WGS) entry which is preliminary data.</text>
</comment>
<dbReference type="PROSITE" id="PS50011">
    <property type="entry name" value="PROTEIN_KINASE_DOM"/>
    <property type="match status" value="1"/>
</dbReference>
<dbReference type="InterPro" id="IPR011009">
    <property type="entry name" value="Kinase-like_dom_sf"/>
</dbReference>
<organism evidence="6 7">
    <name type="scientific">Rhamnella rubrinervis</name>
    <dbReference type="NCBI Taxonomy" id="2594499"/>
    <lineage>
        <taxon>Eukaryota</taxon>
        <taxon>Viridiplantae</taxon>
        <taxon>Streptophyta</taxon>
        <taxon>Embryophyta</taxon>
        <taxon>Tracheophyta</taxon>
        <taxon>Spermatophyta</taxon>
        <taxon>Magnoliopsida</taxon>
        <taxon>eudicotyledons</taxon>
        <taxon>Gunneridae</taxon>
        <taxon>Pentapetalae</taxon>
        <taxon>rosids</taxon>
        <taxon>fabids</taxon>
        <taxon>Rosales</taxon>
        <taxon>Rhamnaceae</taxon>
        <taxon>rhamnoid group</taxon>
        <taxon>Rhamneae</taxon>
        <taxon>Rhamnella</taxon>
    </lineage>
</organism>
<evidence type="ECO:0000313" key="6">
    <source>
        <dbReference type="EMBL" id="KAF3448767.1"/>
    </source>
</evidence>
<feature type="region of interest" description="Disordered" evidence="4">
    <location>
        <begin position="577"/>
        <end position="655"/>
    </location>
</feature>
<evidence type="ECO:0000259" key="5">
    <source>
        <dbReference type="PROSITE" id="PS50011"/>
    </source>
</evidence>
<keyword evidence="1" id="KW-0418">Kinase</keyword>
<proteinExistence type="predicted"/>
<dbReference type="Proteomes" id="UP000796880">
    <property type="component" value="Unassembled WGS sequence"/>
</dbReference>
<keyword evidence="2" id="KW-0547">Nucleotide-binding</keyword>
<feature type="domain" description="Protein kinase" evidence="5">
    <location>
        <begin position="293"/>
        <end position="559"/>
    </location>
</feature>
<dbReference type="AlphaFoldDB" id="A0A8K0HA63"/>
<evidence type="ECO:0000256" key="2">
    <source>
        <dbReference type="ARBA" id="ARBA00022741"/>
    </source>
</evidence>
<feature type="compositionally biased region" description="Basic and acidic residues" evidence="4">
    <location>
        <begin position="642"/>
        <end position="655"/>
    </location>
</feature>
<dbReference type="FunFam" id="1.10.510.10:FF:000849">
    <property type="entry name" value="receptor-like cytosolic serine/threonine-protein kinase RBK1 isoform X1"/>
    <property type="match status" value="1"/>
</dbReference>
<keyword evidence="1" id="KW-0723">Serine/threonine-protein kinase</keyword>
<dbReference type="InterPro" id="IPR008266">
    <property type="entry name" value="Tyr_kinase_AS"/>
</dbReference>
<accession>A0A8K0HA63</accession>
<gene>
    <name evidence="6" type="ORF">FNV43_RR09480</name>
</gene>
<dbReference type="Gene3D" id="1.10.510.10">
    <property type="entry name" value="Transferase(Phosphotransferase) domain 1"/>
    <property type="match status" value="1"/>
</dbReference>
<dbReference type="PANTHER" id="PTHR47989:SF8">
    <property type="entry name" value="INACTIVE PROTEIN KINASE SELMODRAFT_444075-LIKE"/>
    <property type="match status" value="1"/>
</dbReference>
<feature type="compositionally biased region" description="Polar residues" evidence="4">
    <location>
        <begin position="577"/>
        <end position="588"/>
    </location>
</feature>
<evidence type="ECO:0000256" key="3">
    <source>
        <dbReference type="ARBA" id="ARBA00022840"/>
    </source>
</evidence>
<keyword evidence="7" id="KW-1185">Reference proteome</keyword>
<keyword evidence="1" id="KW-0808">Transferase</keyword>
<dbReference type="OrthoDB" id="4062651at2759"/>
<dbReference type="Pfam" id="PF07714">
    <property type="entry name" value="PK_Tyr_Ser-Thr"/>
    <property type="match status" value="1"/>
</dbReference>
<reference evidence="6" key="1">
    <citation type="submission" date="2020-03" db="EMBL/GenBank/DDBJ databases">
        <title>A high-quality chromosome-level genome assembly of a woody plant with both climbing and erect habits, Rhamnella rubrinervis.</title>
        <authorList>
            <person name="Lu Z."/>
            <person name="Yang Y."/>
            <person name="Zhu X."/>
            <person name="Sun Y."/>
        </authorList>
    </citation>
    <scope>NUCLEOTIDE SEQUENCE</scope>
    <source>
        <strain evidence="6">BYM</strain>
        <tissue evidence="6">Leaf</tissue>
    </source>
</reference>
<dbReference type="GO" id="GO:0005524">
    <property type="term" value="F:ATP binding"/>
    <property type="evidence" value="ECO:0007669"/>
    <property type="project" value="UniProtKB-KW"/>
</dbReference>
<dbReference type="Gene3D" id="3.30.200.20">
    <property type="entry name" value="Phosphorylase Kinase, domain 1"/>
    <property type="match status" value="1"/>
</dbReference>
<dbReference type="InterPro" id="IPR000719">
    <property type="entry name" value="Prot_kinase_dom"/>
</dbReference>
<dbReference type="FunFam" id="3.30.200.20:FF:000604">
    <property type="entry name" value="Proline-rich receptor-like protein kinase PERK8"/>
    <property type="match status" value="1"/>
</dbReference>